<evidence type="ECO:0000313" key="3">
    <source>
        <dbReference type="Proteomes" id="UP000024635"/>
    </source>
</evidence>
<dbReference type="EMBL" id="JARK01001597">
    <property type="protein sequence ID" value="EYB87520.1"/>
    <property type="molecule type" value="Genomic_DNA"/>
</dbReference>
<proteinExistence type="predicted"/>
<evidence type="ECO:0000313" key="2">
    <source>
        <dbReference type="EMBL" id="EYB87520.1"/>
    </source>
</evidence>
<organism evidence="2 3">
    <name type="scientific">Ancylostoma ceylanicum</name>
    <dbReference type="NCBI Taxonomy" id="53326"/>
    <lineage>
        <taxon>Eukaryota</taxon>
        <taxon>Metazoa</taxon>
        <taxon>Ecdysozoa</taxon>
        <taxon>Nematoda</taxon>
        <taxon>Chromadorea</taxon>
        <taxon>Rhabditida</taxon>
        <taxon>Rhabditina</taxon>
        <taxon>Rhabditomorpha</taxon>
        <taxon>Strongyloidea</taxon>
        <taxon>Ancylostomatidae</taxon>
        <taxon>Ancylostomatinae</taxon>
        <taxon>Ancylostoma</taxon>
    </lineage>
</organism>
<accession>A0A016SA55</accession>
<sequence>MRSGSAPQGNSEIYSRSENTFRASASLLAEATIDDVIGIHHEKSALNIQSMVELADWGRSSEAASAVGHAPTQDFADGCPDIGGTATS</sequence>
<reference evidence="3" key="1">
    <citation type="journal article" date="2015" name="Nat. Genet.">
        <title>The genome and transcriptome of the zoonotic hookworm Ancylostoma ceylanicum identify infection-specific gene families.</title>
        <authorList>
            <person name="Schwarz E.M."/>
            <person name="Hu Y."/>
            <person name="Antoshechkin I."/>
            <person name="Miller M.M."/>
            <person name="Sternberg P.W."/>
            <person name="Aroian R.V."/>
        </authorList>
    </citation>
    <scope>NUCLEOTIDE SEQUENCE</scope>
    <source>
        <strain evidence="3">HY135</strain>
    </source>
</reference>
<feature type="region of interest" description="Disordered" evidence="1">
    <location>
        <begin position="68"/>
        <end position="88"/>
    </location>
</feature>
<dbReference type="AlphaFoldDB" id="A0A016SA55"/>
<comment type="caution">
    <text evidence="2">The sequence shown here is derived from an EMBL/GenBank/DDBJ whole genome shotgun (WGS) entry which is preliminary data.</text>
</comment>
<keyword evidence="3" id="KW-1185">Reference proteome</keyword>
<gene>
    <name evidence="2" type="primary">Acey_s0261.g553</name>
    <name evidence="2" type="ORF">Y032_0261g553</name>
</gene>
<evidence type="ECO:0000256" key="1">
    <source>
        <dbReference type="SAM" id="MobiDB-lite"/>
    </source>
</evidence>
<dbReference type="Proteomes" id="UP000024635">
    <property type="component" value="Unassembled WGS sequence"/>
</dbReference>
<protein>
    <submittedName>
        <fullName evidence="2">Uncharacterized protein</fullName>
    </submittedName>
</protein>
<name>A0A016SA55_9BILA</name>